<accession>A0A916XR61</accession>
<dbReference type="Proteomes" id="UP000637423">
    <property type="component" value="Unassembled WGS sequence"/>
</dbReference>
<sequence length="353" mass="40004">MPLAPNRISRDRANFSGTLTAAEIASLLDDKELGILQTSSQPDILTCKRLNESLFALRPELELRIYDGNGAVCDLSFLKHMDCVRHFSADCLQQAAGLQHLASLKNLHSLAIGIADLPDFDFLNQLPDGELQTLYIGKSGARPEQQPDLQVLQRFGNLRILHLEGQQNRLEQIGGLAQLHDLTLRSVKLENLEFLRSLPKLCLLDIKQCQIQDWSALRQLQQLQFLELWQIRGLQDLSFISSMTGLQNFFLQALGQVAALPDVSGLHKLRRVYLHTLRKLSDIKALEQAPALQEFAHVADSRWQPEDYAGLLKLPTLTSAAVDFGNQKKNQVFRDMLHQRGLREYVYTEFQFI</sequence>
<reference evidence="1" key="1">
    <citation type="journal article" date="2014" name="Int. J. Syst. Evol. Microbiol.">
        <title>Complete genome sequence of Corynebacterium casei LMG S-19264T (=DSM 44701T), isolated from a smear-ripened cheese.</title>
        <authorList>
            <consortium name="US DOE Joint Genome Institute (JGI-PGF)"/>
            <person name="Walter F."/>
            <person name="Albersmeier A."/>
            <person name="Kalinowski J."/>
            <person name="Ruckert C."/>
        </authorList>
    </citation>
    <scope>NUCLEOTIDE SEQUENCE</scope>
    <source>
        <strain evidence="1">CGMCC 1.10998</strain>
    </source>
</reference>
<dbReference type="EMBL" id="BMED01000006">
    <property type="protein sequence ID" value="GGC94745.1"/>
    <property type="molecule type" value="Genomic_DNA"/>
</dbReference>
<dbReference type="Gene3D" id="3.80.10.10">
    <property type="entry name" value="Ribonuclease Inhibitor"/>
    <property type="match status" value="1"/>
</dbReference>
<dbReference type="SUPFAM" id="SSF52058">
    <property type="entry name" value="L domain-like"/>
    <property type="match status" value="1"/>
</dbReference>
<protein>
    <submittedName>
        <fullName evidence="1">Uncharacterized protein</fullName>
    </submittedName>
</protein>
<organism evidence="1 2">
    <name type="scientific">Undibacterium terreum</name>
    <dbReference type="NCBI Taxonomy" id="1224302"/>
    <lineage>
        <taxon>Bacteria</taxon>
        <taxon>Pseudomonadati</taxon>
        <taxon>Pseudomonadota</taxon>
        <taxon>Betaproteobacteria</taxon>
        <taxon>Burkholderiales</taxon>
        <taxon>Oxalobacteraceae</taxon>
        <taxon>Undibacterium</taxon>
    </lineage>
</organism>
<dbReference type="InterPro" id="IPR032675">
    <property type="entry name" value="LRR_dom_sf"/>
</dbReference>
<evidence type="ECO:0000313" key="2">
    <source>
        <dbReference type="Proteomes" id="UP000637423"/>
    </source>
</evidence>
<gene>
    <name evidence="1" type="ORF">GCM10011396_47620</name>
</gene>
<keyword evidence="2" id="KW-1185">Reference proteome</keyword>
<dbReference type="AlphaFoldDB" id="A0A916XR61"/>
<proteinExistence type="predicted"/>
<dbReference type="RefSeq" id="WP_188568644.1">
    <property type="nucleotide sequence ID" value="NZ_BMED01000006.1"/>
</dbReference>
<name>A0A916XR61_9BURK</name>
<evidence type="ECO:0000313" key="1">
    <source>
        <dbReference type="EMBL" id="GGC94745.1"/>
    </source>
</evidence>
<comment type="caution">
    <text evidence="1">The sequence shown here is derived from an EMBL/GenBank/DDBJ whole genome shotgun (WGS) entry which is preliminary data.</text>
</comment>
<reference evidence="1" key="2">
    <citation type="submission" date="2020-09" db="EMBL/GenBank/DDBJ databases">
        <authorList>
            <person name="Sun Q."/>
            <person name="Zhou Y."/>
        </authorList>
    </citation>
    <scope>NUCLEOTIDE SEQUENCE</scope>
    <source>
        <strain evidence="1">CGMCC 1.10998</strain>
    </source>
</reference>